<dbReference type="PIRSF" id="PIRSF010260">
    <property type="entry name" value="UCP010260"/>
    <property type="match status" value="1"/>
</dbReference>
<dbReference type="PANTHER" id="PTHR34202">
    <property type="entry name" value="UPF0548 PROTEIN"/>
    <property type="match status" value="1"/>
</dbReference>
<dbReference type="InterPro" id="IPR018960">
    <property type="entry name" value="DUF1990"/>
</dbReference>
<dbReference type="InterPro" id="IPR014457">
    <property type="entry name" value="UCP010260"/>
</dbReference>
<reference evidence="2 3" key="1">
    <citation type="submission" date="2020-08" db="EMBL/GenBank/DDBJ databases">
        <title>Sequencing the genomes of 1000 actinobacteria strains.</title>
        <authorList>
            <person name="Klenk H.-P."/>
        </authorList>
    </citation>
    <scope>NUCLEOTIDE SEQUENCE [LARGE SCALE GENOMIC DNA]</scope>
    <source>
        <strain evidence="2 3">DSM 44320</strain>
    </source>
</reference>
<dbReference type="SUPFAM" id="SSF55961">
    <property type="entry name" value="Bet v1-like"/>
    <property type="match status" value="1"/>
</dbReference>
<gene>
    <name evidence="2" type="ORF">FHR33_002995</name>
</gene>
<name>A0A7W5V909_9ACTN</name>
<dbReference type="Proteomes" id="UP000579945">
    <property type="component" value="Unassembled WGS sequence"/>
</dbReference>
<comment type="caution">
    <text evidence="2">The sequence shown here is derived from an EMBL/GenBank/DDBJ whole genome shotgun (WGS) entry which is preliminary data.</text>
</comment>
<accession>A0A7W5V909</accession>
<dbReference type="RefSeq" id="WP_183647302.1">
    <property type="nucleotide sequence ID" value="NZ_BAAAXX010000119.1"/>
</dbReference>
<dbReference type="GeneID" id="95389452"/>
<keyword evidence="3" id="KW-1185">Reference proteome</keyword>
<protein>
    <submittedName>
        <fullName evidence="2">Uncharacterized protein (UPF0548 family)</fullName>
    </submittedName>
</protein>
<feature type="domain" description="DUF1990" evidence="1">
    <location>
        <begin position="4"/>
        <end position="153"/>
    </location>
</feature>
<proteinExistence type="predicted"/>
<dbReference type="AlphaFoldDB" id="A0A7W5V909"/>
<organism evidence="2 3">
    <name type="scientific">Nonomuraea dietziae</name>
    <dbReference type="NCBI Taxonomy" id="65515"/>
    <lineage>
        <taxon>Bacteria</taxon>
        <taxon>Bacillati</taxon>
        <taxon>Actinomycetota</taxon>
        <taxon>Actinomycetes</taxon>
        <taxon>Streptosporangiales</taxon>
        <taxon>Streptosporangiaceae</taxon>
        <taxon>Nonomuraea</taxon>
    </lineage>
</organism>
<dbReference type="Pfam" id="PF09348">
    <property type="entry name" value="DUF1990"/>
    <property type="match status" value="1"/>
</dbReference>
<sequence>MEFTYPDVGATLTGDLPAGYTHLRHSRVLRVPFEEAAEALMTWQVQHRLGMRPLPSAPRVAPGVKVTVHLAVLKAPCGIVWVIEEQDRAGWAYGTLPGHPESGEESFLLERLPDGRAKVTITVFSRPGSLLTRLGGPLVTLTQRLFLRLYARALDLYAKPADDKDQKM</sequence>
<evidence type="ECO:0000313" key="3">
    <source>
        <dbReference type="Proteomes" id="UP000579945"/>
    </source>
</evidence>
<dbReference type="EMBL" id="JACIBV010000001">
    <property type="protein sequence ID" value="MBB3727135.1"/>
    <property type="molecule type" value="Genomic_DNA"/>
</dbReference>
<evidence type="ECO:0000259" key="1">
    <source>
        <dbReference type="Pfam" id="PF09348"/>
    </source>
</evidence>
<dbReference type="PANTHER" id="PTHR34202:SF1">
    <property type="entry name" value="UPF0548 PROTEIN"/>
    <property type="match status" value="1"/>
</dbReference>
<evidence type="ECO:0000313" key="2">
    <source>
        <dbReference type="EMBL" id="MBB3727135.1"/>
    </source>
</evidence>